<evidence type="ECO:0000313" key="3">
    <source>
        <dbReference type="Proteomes" id="UP000598996"/>
    </source>
</evidence>
<reference evidence="2 3" key="1">
    <citation type="submission" date="2021-01" db="EMBL/GenBank/DDBJ databases">
        <title>Actinoplanes sp. nov. LDG1-01 isolated from lichen.</title>
        <authorList>
            <person name="Saeng-In P."/>
            <person name="Phongsopitanun W."/>
            <person name="Kanchanasin P."/>
            <person name="Yuki M."/>
            <person name="Kudo T."/>
            <person name="Ohkuma M."/>
            <person name="Tanasupawat S."/>
        </authorList>
    </citation>
    <scope>NUCLEOTIDE SEQUENCE [LARGE SCALE GENOMIC DNA]</scope>
    <source>
        <strain evidence="2 3">LDG1-01</strain>
    </source>
</reference>
<comment type="caution">
    <text evidence="2">The sequence shown here is derived from an EMBL/GenBank/DDBJ whole genome shotgun (WGS) entry which is preliminary data.</text>
</comment>
<evidence type="ECO:0000313" key="2">
    <source>
        <dbReference type="EMBL" id="MBL7259644.1"/>
    </source>
</evidence>
<dbReference type="InterPro" id="IPR013783">
    <property type="entry name" value="Ig-like_fold"/>
</dbReference>
<gene>
    <name evidence="2" type="ORF">JKJ07_35540</name>
</gene>
<keyword evidence="3" id="KW-1185">Reference proteome</keyword>
<feature type="compositionally biased region" description="Pro residues" evidence="1">
    <location>
        <begin position="97"/>
        <end position="119"/>
    </location>
</feature>
<evidence type="ECO:0000256" key="1">
    <source>
        <dbReference type="SAM" id="MobiDB-lite"/>
    </source>
</evidence>
<dbReference type="Gene3D" id="2.60.40.10">
    <property type="entry name" value="Immunoglobulins"/>
    <property type="match status" value="1"/>
</dbReference>
<sequence>MAFGNNRVRGAIITTTAAALLGSGMIYFAAQSSAETNTGAAPVKALYTPAPTVGKAVKFTVTGQPGGAALVEWSEVEATAGATFTGYRVWFQGHYLPPKPPGQTPVPSPSPPTPGPPTPDATQSLPITARSARFTGLNPDREYSVFVVAQGPQGQTPAPPTVLHAPDLALTTAPTAVVYGSAVTLSGATPRSGETVTLERRASGTAAWTRVGAVRSGANLRWSLATKPAETTAYRVTYAGSQNFWGATMTKTVTVRYLVSIKASTAKTKPNQKVTISGAVRPIKAGVKVSLQRKSGATWVTIAGGTVKADGSYAIVKAFAKGTWPLRVVATGGTTLAYGTSGQVTVVAK</sequence>
<proteinExistence type="predicted"/>
<dbReference type="SUPFAM" id="SSF49265">
    <property type="entry name" value="Fibronectin type III"/>
    <property type="match status" value="1"/>
</dbReference>
<accession>A0ABS1VYW6</accession>
<dbReference type="Proteomes" id="UP000598996">
    <property type="component" value="Unassembled WGS sequence"/>
</dbReference>
<name>A0ABS1VYW6_9ACTN</name>
<evidence type="ECO:0008006" key="4">
    <source>
        <dbReference type="Google" id="ProtNLM"/>
    </source>
</evidence>
<feature type="region of interest" description="Disordered" evidence="1">
    <location>
        <begin position="96"/>
        <end position="124"/>
    </location>
</feature>
<organism evidence="2 3">
    <name type="scientific">Paractinoplanes lichenicola</name>
    <dbReference type="NCBI Taxonomy" id="2802976"/>
    <lineage>
        <taxon>Bacteria</taxon>
        <taxon>Bacillati</taxon>
        <taxon>Actinomycetota</taxon>
        <taxon>Actinomycetes</taxon>
        <taxon>Micromonosporales</taxon>
        <taxon>Micromonosporaceae</taxon>
        <taxon>Paractinoplanes</taxon>
    </lineage>
</organism>
<dbReference type="RefSeq" id="WP_202996325.1">
    <property type="nucleotide sequence ID" value="NZ_JAENHO010000011.1"/>
</dbReference>
<dbReference type="EMBL" id="JAENHO010000011">
    <property type="protein sequence ID" value="MBL7259644.1"/>
    <property type="molecule type" value="Genomic_DNA"/>
</dbReference>
<protein>
    <recommendedName>
        <fullName evidence="4">Fibronectin type-III domain-containing protein</fullName>
    </recommendedName>
</protein>
<dbReference type="InterPro" id="IPR036116">
    <property type="entry name" value="FN3_sf"/>
</dbReference>